<evidence type="ECO:0000256" key="7">
    <source>
        <dbReference type="ARBA" id="ARBA00048791"/>
    </source>
</evidence>
<feature type="active site" description="Schiff-base intermediate with acetaldehyde" evidence="8">
    <location>
        <position position="190"/>
    </location>
</feature>
<dbReference type="RefSeq" id="XP_033531520.1">
    <property type="nucleotide sequence ID" value="XM_033673861.1"/>
</dbReference>
<dbReference type="GO" id="GO:0009264">
    <property type="term" value="P:deoxyribonucleotide catabolic process"/>
    <property type="evidence" value="ECO:0007669"/>
    <property type="project" value="InterPro"/>
</dbReference>
<keyword evidence="3" id="KW-0963">Cytoplasm</keyword>
<proteinExistence type="inferred from homology"/>
<dbReference type="PIRSF" id="PIRSF001357">
    <property type="entry name" value="DeoC"/>
    <property type="match status" value="1"/>
</dbReference>
<dbReference type="EC" id="4.1.2.4" evidence="2"/>
<gene>
    <name evidence="9 11" type="ORF">P152DRAFT_141820</name>
</gene>
<dbReference type="GeneID" id="54414431"/>
<name>A0A6G1FW89_9PEZI</name>
<dbReference type="HAMAP" id="MF_00114">
    <property type="entry name" value="DeoC_type1"/>
    <property type="match status" value="1"/>
</dbReference>
<dbReference type="UniPathway" id="UPA00002">
    <property type="reaction ID" value="UER00468"/>
</dbReference>
<evidence type="ECO:0000256" key="2">
    <source>
        <dbReference type="ARBA" id="ARBA00012515"/>
    </source>
</evidence>
<evidence type="ECO:0000256" key="3">
    <source>
        <dbReference type="ARBA" id="ARBA00022490"/>
    </source>
</evidence>
<dbReference type="InterPro" id="IPR013785">
    <property type="entry name" value="Aldolase_TIM"/>
</dbReference>
<dbReference type="CDD" id="cd00959">
    <property type="entry name" value="DeoC"/>
    <property type="match status" value="1"/>
</dbReference>
<dbReference type="InterPro" id="IPR028581">
    <property type="entry name" value="DeoC_typeI"/>
</dbReference>
<keyword evidence="10" id="KW-1185">Reference proteome</keyword>
<dbReference type="PANTHER" id="PTHR10889">
    <property type="entry name" value="DEOXYRIBOSE-PHOSPHATE ALDOLASE"/>
    <property type="match status" value="1"/>
</dbReference>
<dbReference type="OrthoDB" id="70823at2759"/>
<comment type="similarity">
    <text evidence="1">Belongs to the DeoC/FbaB aldolase family. DeoC type 1 subfamily.</text>
</comment>
<organism evidence="9">
    <name type="scientific">Eremomyces bilateralis CBS 781.70</name>
    <dbReference type="NCBI Taxonomy" id="1392243"/>
    <lineage>
        <taxon>Eukaryota</taxon>
        <taxon>Fungi</taxon>
        <taxon>Dikarya</taxon>
        <taxon>Ascomycota</taxon>
        <taxon>Pezizomycotina</taxon>
        <taxon>Dothideomycetes</taxon>
        <taxon>Dothideomycetes incertae sedis</taxon>
        <taxon>Eremomycetales</taxon>
        <taxon>Eremomycetaceae</taxon>
        <taxon>Eremomyces</taxon>
    </lineage>
</organism>
<dbReference type="InterPro" id="IPR002915">
    <property type="entry name" value="DeoC/FbaB/LacD_aldolase"/>
</dbReference>
<dbReference type="NCBIfam" id="TIGR00126">
    <property type="entry name" value="deoC"/>
    <property type="match status" value="1"/>
</dbReference>
<evidence type="ECO:0000313" key="10">
    <source>
        <dbReference type="Proteomes" id="UP000504638"/>
    </source>
</evidence>
<reference evidence="11" key="2">
    <citation type="submission" date="2020-04" db="EMBL/GenBank/DDBJ databases">
        <authorList>
            <consortium name="NCBI Genome Project"/>
        </authorList>
    </citation>
    <scope>NUCLEOTIDE SEQUENCE</scope>
    <source>
        <strain evidence="11">CBS 781.70</strain>
    </source>
</reference>
<dbReference type="AlphaFoldDB" id="A0A6G1FW89"/>
<keyword evidence="5 8" id="KW-0704">Schiff base</keyword>
<comment type="catalytic activity">
    <reaction evidence="7">
        <text>2-deoxy-D-ribose 5-phosphate = D-glyceraldehyde 3-phosphate + acetaldehyde</text>
        <dbReference type="Rhea" id="RHEA:12821"/>
        <dbReference type="ChEBI" id="CHEBI:15343"/>
        <dbReference type="ChEBI" id="CHEBI:59776"/>
        <dbReference type="ChEBI" id="CHEBI:62877"/>
        <dbReference type="EC" id="4.1.2.4"/>
    </reaction>
</comment>
<evidence type="ECO:0000256" key="6">
    <source>
        <dbReference type="ARBA" id="ARBA00032755"/>
    </source>
</evidence>
<evidence type="ECO:0000256" key="4">
    <source>
        <dbReference type="ARBA" id="ARBA00023239"/>
    </source>
</evidence>
<dbReference type="Proteomes" id="UP000504638">
    <property type="component" value="Unplaced"/>
</dbReference>
<evidence type="ECO:0000256" key="8">
    <source>
        <dbReference type="PIRSR" id="PIRSR001357-50"/>
    </source>
</evidence>
<dbReference type="Pfam" id="PF01791">
    <property type="entry name" value="DeoC"/>
    <property type="match status" value="1"/>
</dbReference>
<protein>
    <recommendedName>
        <fullName evidence="2">deoxyribose-phosphate aldolase</fullName>
        <ecNumber evidence="2">4.1.2.4</ecNumber>
    </recommendedName>
    <alternativeName>
        <fullName evidence="6">2-deoxy-D-ribose 5-phosphate aldolase</fullName>
    </alternativeName>
</protein>
<evidence type="ECO:0000256" key="5">
    <source>
        <dbReference type="ARBA" id="ARBA00023270"/>
    </source>
</evidence>
<dbReference type="Gene3D" id="3.20.20.70">
    <property type="entry name" value="Aldolase class I"/>
    <property type="match status" value="1"/>
</dbReference>
<dbReference type="SMART" id="SM01133">
    <property type="entry name" value="DeoC"/>
    <property type="match status" value="1"/>
</dbReference>
<dbReference type="GO" id="GO:0046386">
    <property type="term" value="P:deoxyribose phosphate catabolic process"/>
    <property type="evidence" value="ECO:0007669"/>
    <property type="project" value="UniProtKB-UniPathway"/>
</dbReference>
<dbReference type="InterPro" id="IPR011343">
    <property type="entry name" value="DeoC"/>
</dbReference>
<dbReference type="FunFam" id="3.20.20.70:FF:000044">
    <property type="entry name" value="Deoxyribose-phosphate aldolase"/>
    <property type="match status" value="1"/>
</dbReference>
<reference evidence="11" key="3">
    <citation type="submission" date="2025-04" db="UniProtKB">
        <authorList>
            <consortium name="RefSeq"/>
        </authorList>
    </citation>
    <scope>IDENTIFICATION</scope>
    <source>
        <strain evidence="11">CBS 781.70</strain>
    </source>
</reference>
<feature type="active site" description="Proton donor/acceptor" evidence="8">
    <location>
        <position position="228"/>
    </location>
</feature>
<evidence type="ECO:0000313" key="11">
    <source>
        <dbReference type="RefSeq" id="XP_033531520.1"/>
    </source>
</evidence>
<accession>A0A6G1FW89</accession>
<keyword evidence="4" id="KW-0456">Lyase</keyword>
<dbReference type="SUPFAM" id="SSF51569">
    <property type="entry name" value="Aldolase"/>
    <property type="match status" value="1"/>
</dbReference>
<dbReference type="EMBL" id="ML975169">
    <property type="protein sequence ID" value="KAF1809889.1"/>
    <property type="molecule type" value="Genomic_DNA"/>
</dbReference>
<sequence length="277" mass="29544">MMPSIPQSDAEWAALISNVESSVEVSEDQCALPSLDQQLAQYFDHTLLKLDATEEGIEKLCTEAKEHGFKTVCVRVNWVPKCKELLTGTDIGVACVIDFHEGTSTLQEKSEETKLAVAHGASELDLVLPRQFLTGDAEQYVTLYDHLNTIRTLAPSPTVLKIILETSQLSRSQIIAACTIAGFASFDFVKTSTGFCGRGASVDDVRLMRACSATLESQGFGCKKMAVKASGGIRTLKDTIEMIAAGATRLGASAGVGVMEEVNGRESKGGNAVAGGY</sequence>
<dbReference type="GO" id="GO:0005737">
    <property type="term" value="C:cytoplasm"/>
    <property type="evidence" value="ECO:0007669"/>
    <property type="project" value="InterPro"/>
</dbReference>
<dbReference type="PANTHER" id="PTHR10889:SF1">
    <property type="entry name" value="DEOXYRIBOSE-PHOSPHATE ALDOLASE"/>
    <property type="match status" value="1"/>
</dbReference>
<dbReference type="GO" id="GO:0004139">
    <property type="term" value="F:deoxyribose-phosphate aldolase activity"/>
    <property type="evidence" value="ECO:0007669"/>
    <property type="project" value="UniProtKB-EC"/>
</dbReference>
<evidence type="ECO:0000256" key="1">
    <source>
        <dbReference type="ARBA" id="ARBA00010936"/>
    </source>
</evidence>
<reference evidence="9 11" key="1">
    <citation type="submission" date="2020-01" db="EMBL/GenBank/DDBJ databases">
        <authorList>
            <consortium name="DOE Joint Genome Institute"/>
            <person name="Haridas S."/>
            <person name="Albert R."/>
            <person name="Binder M."/>
            <person name="Bloem J."/>
            <person name="Labutti K."/>
            <person name="Salamov A."/>
            <person name="Andreopoulos B."/>
            <person name="Baker S.E."/>
            <person name="Barry K."/>
            <person name="Bills G."/>
            <person name="Bluhm B.H."/>
            <person name="Cannon C."/>
            <person name="Castanera R."/>
            <person name="Culley D.E."/>
            <person name="Daum C."/>
            <person name="Ezra D."/>
            <person name="Gonzalez J.B."/>
            <person name="Henrissat B."/>
            <person name="Kuo A."/>
            <person name="Liang C."/>
            <person name="Lipzen A."/>
            <person name="Lutzoni F."/>
            <person name="Magnuson J."/>
            <person name="Mondo S."/>
            <person name="Nolan M."/>
            <person name="Ohm R."/>
            <person name="Pangilinan J."/>
            <person name="Park H.-J."/>
            <person name="Ramirez L."/>
            <person name="Alfaro M."/>
            <person name="Sun H."/>
            <person name="Tritt A."/>
            <person name="Yoshinaga Y."/>
            <person name="Zwiers L.-H."/>
            <person name="Turgeon B.G."/>
            <person name="Goodwin S.B."/>
            <person name="Spatafora J.W."/>
            <person name="Crous P.W."/>
            <person name="Grigoriev I.V."/>
        </authorList>
    </citation>
    <scope>NUCLEOTIDE SEQUENCE</scope>
    <source>
        <strain evidence="9 11">CBS 781.70</strain>
    </source>
</reference>
<dbReference type="GO" id="GO:0016052">
    <property type="term" value="P:carbohydrate catabolic process"/>
    <property type="evidence" value="ECO:0007669"/>
    <property type="project" value="TreeGrafter"/>
</dbReference>
<evidence type="ECO:0000313" key="9">
    <source>
        <dbReference type="EMBL" id="KAF1809889.1"/>
    </source>
</evidence>